<feature type="signal peptide" evidence="1">
    <location>
        <begin position="1"/>
        <end position="25"/>
    </location>
</feature>
<evidence type="ECO:0008006" key="4">
    <source>
        <dbReference type="Google" id="ProtNLM"/>
    </source>
</evidence>
<protein>
    <recommendedName>
        <fullName evidence="4">PEP-CTERM protein-sorting domain-containing protein</fullName>
    </recommendedName>
</protein>
<comment type="caution">
    <text evidence="2">The sequence shown here is derived from an EMBL/GenBank/DDBJ whole genome shotgun (WGS) entry which is preliminary data.</text>
</comment>
<keyword evidence="3" id="KW-1185">Reference proteome</keyword>
<dbReference type="AlphaFoldDB" id="A0A9E5JXV3"/>
<accession>A0A9E5JXV3</accession>
<dbReference type="RefSeq" id="WP_167188796.1">
    <property type="nucleotide sequence ID" value="NZ_JAAONZ010000013.1"/>
</dbReference>
<dbReference type="EMBL" id="JAAONZ010000013">
    <property type="protein sequence ID" value="NHO66970.1"/>
    <property type="molecule type" value="Genomic_DNA"/>
</dbReference>
<dbReference type="Proteomes" id="UP000787472">
    <property type="component" value="Unassembled WGS sequence"/>
</dbReference>
<proteinExistence type="predicted"/>
<evidence type="ECO:0000313" key="3">
    <source>
        <dbReference type="Proteomes" id="UP000787472"/>
    </source>
</evidence>
<evidence type="ECO:0000313" key="2">
    <source>
        <dbReference type="EMBL" id="NHO66970.1"/>
    </source>
</evidence>
<keyword evidence="1" id="KW-0732">Signal</keyword>
<reference evidence="2" key="1">
    <citation type="submission" date="2020-03" db="EMBL/GenBank/DDBJ databases">
        <authorList>
            <person name="Guo F."/>
        </authorList>
    </citation>
    <scope>NUCLEOTIDE SEQUENCE</scope>
    <source>
        <strain evidence="2">JCM 30134</strain>
    </source>
</reference>
<gene>
    <name evidence="2" type="ORF">G8770_15575</name>
</gene>
<sequence>MKIFKEKVLAGVAALFLVMSFQSQAALEGYNSCSGATSCLIAPEDTALPTSISANPDDGKLVSWNEQQNVTLENNLYIDNVADPTASYIGKDANGTYIKAGTVISSHYVQWDGIKGTEGQLVKAQLDFDGDVMGFISSDSGLAATDSLLGLGGLEYLDFEFRGLESNDKIKFGVGGDASIVDIAWKAYTPGDWARVITAYTPLIASAADLAPVSVPSTLFLFSVGLLGLRLRNGWSTPA</sequence>
<name>A0A9E5JXV3_9GAMM</name>
<evidence type="ECO:0000256" key="1">
    <source>
        <dbReference type="SAM" id="SignalP"/>
    </source>
</evidence>
<organism evidence="2 3">
    <name type="scientific">Pseudomaricurvus hydrocarbonicus</name>
    <dbReference type="NCBI Taxonomy" id="1470433"/>
    <lineage>
        <taxon>Bacteria</taxon>
        <taxon>Pseudomonadati</taxon>
        <taxon>Pseudomonadota</taxon>
        <taxon>Gammaproteobacteria</taxon>
        <taxon>Cellvibrionales</taxon>
        <taxon>Cellvibrionaceae</taxon>
        <taxon>Pseudomaricurvus</taxon>
    </lineage>
</organism>
<feature type="chain" id="PRO_5039336951" description="PEP-CTERM protein-sorting domain-containing protein" evidence="1">
    <location>
        <begin position="26"/>
        <end position="239"/>
    </location>
</feature>